<proteinExistence type="predicted"/>
<feature type="non-terminal residue" evidence="2">
    <location>
        <position position="74"/>
    </location>
</feature>
<reference evidence="3" key="1">
    <citation type="submission" date="2022-10" db="EMBL/GenBank/DDBJ databases">
        <title>Genome assembly of Pristionchus species.</title>
        <authorList>
            <person name="Yoshida K."/>
            <person name="Sommer R.J."/>
        </authorList>
    </citation>
    <scope>NUCLEOTIDE SEQUENCE [LARGE SCALE GENOMIC DNA]</scope>
    <source>
        <strain evidence="3">RS5460</strain>
    </source>
</reference>
<feature type="region of interest" description="Disordered" evidence="1">
    <location>
        <begin position="1"/>
        <end position="37"/>
    </location>
</feature>
<accession>A0AAN5CEJ9</accession>
<feature type="non-terminal residue" evidence="2">
    <location>
        <position position="1"/>
    </location>
</feature>
<dbReference type="AlphaFoldDB" id="A0AAN5CEJ9"/>
<name>A0AAN5CEJ9_9BILA</name>
<evidence type="ECO:0000313" key="2">
    <source>
        <dbReference type="EMBL" id="GMR42800.1"/>
    </source>
</evidence>
<feature type="compositionally biased region" description="Polar residues" evidence="1">
    <location>
        <begin position="15"/>
        <end position="31"/>
    </location>
</feature>
<sequence>NARPSAPSPLRGNRESSQPLSSSQATHSQPCDQRRVQGVLVGRERSPLCRQIRRSPMCRQICPGKYDEVDRRTH</sequence>
<keyword evidence="3" id="KW-1185">Reference proteome</keyword>
<comment type="caution">
    <text evidence="2">The sequence shown here is derived from an EMBL/GenBank/DDBJ whole genome shotgun (WGS) entry which is preliminary data.</text>
</comment>
<gene>
    <name evidence="2" type="ORF">PMAYCL1PPCAC_12995</name>
</gene>
<dbReference type="EMBL" id="BTRK01000003">
    <property type="protein sequence ID" value="GMR42800.1"/>
    <property type="molecule type" value="Genomic_DNA"/>
</dbReference>
<organism evidence="2 3">
    <name type="scientific">Pristionchus mayeri</name>
    <dbReference type="NCBI Taxonomy" id="1317129"/>
    <lineage>
        <taxon>Eukaryota</taxon>
        <taxon>Metazoa</taxon>
        <taxon>Ecdysozoa</taxon>
        <taxon>Nematoda</taxon>
        <taxon>Chromadorea</taxon>
        <taxon>Rhabditida</taxon>
        <taxon>Rhabditina</taxon>
        <taxon>Diplogasteromorpha</taxon>
        <taxon>Diplogasteroidea</taxon>
        <taxon>Neodiplogasteridae</taxon>
        <taxon>Pristionchus</taxon>
    </lineage>
</organism>
<evidence type="ECO:0000256" key="1">
    <source>
        <dbReference type="SAM" id="MobiDB-lite"/>
    </source>
</evidence>
<protein>
    <submittedName>
        <fullName evidence="2">Uncharacterized protein</fullName>
    </submittedName>
</protein>
<dbReference type="Proteomes" id="UP001328107">
    <property type="component" value="Unassembled WGS sequence"/>
</dbReference>
<evidence type="ECO:0000313" key="3">
    <source>
        <dbReference type="Proteomes" id="UP001328107"/>
    </source>
</evidence>